<evidence type="ECO:0000313" key="2">
    <source>
        <dbReference type="EMBL" id="GJN31352.1"/>
    </source>
</evidence>
<reference evidence="2" key="2">
    <citation type="submission" date="2021-12" db="EMBL/GenBank/DDBJ databases">
        <title>Resequencing data analysis of finger millet.</title>
        <authorList>
            <person name="Hatakeyama M."/>
            <person name="Aluri S."/>
            <person name="Balachadran M.T."/>
            <person name="Sivarajan S.R."/>
            <person name="Poveda L."/>
            <person name="Shimizu-Inatsugi R."/>
            <person name="Schlapbach R."/>
            <person name="Sreeman S.M."/>
            <person name="Shimizu K.K."/>
        </authorList>
    </citation>
    <scope>NUCLEOTIDE SEQUENCE</scope>
</reference>
<dbReference type="InterPro" id="IPR040249">
    <property type="entry name" value="Ricin_B-like_lectin_EULS3-like"/>
</dbReference>
<keyword evidence="3" id="KW-1185">Reference proteome</keyword>
<dbReference type="AlphaFoldDB" id="A0AAV5F8E6"/>
<evidence type="ECO:0000313" key="3">
    <source>
        <dbReference type="Proteomes" id="UP001054889"/>
    </source>
</evidence>
<name>A0AAV5F8E6_ELECO</name>
<dbReference type="EMBL" id="BQKI01000082">
    <property type="protein sequence ID" value="GJN31352.1"/>
    <property type="molecule type" value="Genomic_DNA"/>
</dbReference>
<sequence length="365" mass="40354">MSMFGLGHHGHGHHGGQNPPAYPPAGGPPGGGGGAQHHEPTFKIFCKADEGYCLTVRDGNVVLAPSNPRDQHQHWYKDMRFSSQVKDDEGNPAFALVNAATGLAIKHSLGQSHPVKLVPFNPQVLDESVLWTESKDVGKGFRCIRMVNNTRLNFDALHGDKDHGGVHDGTTVVLWEWAKGDNQSWKILPWGDEAFAGGNAPRGGGSEPTVRIFCKADEGFSVTVRHGAVCLAPTNPRDDYQHWIKDMRHSNSIKDEEGYPAFALVNRVTGEAIKHSQGEGHQVKMKHFLSEAGAVQPNQQDESVLWTESKDVGHGFRCIRMVNNIYLNFDAFHGDKDHGGVRDGTNIVLWKWCEGDNQRWKIVPW</sequence>
<dbReference type="InterPro" id="IPR035992">
    <property type="entry name" value="Ricin_B-like_lectins"/>
</dbReference>
<evidence type="ECO:0000256" key="1">
    <source>
        <dbReference type="SAM" id="MobiDB-lite"/>
    </source>
</evidence>
<evidence type="ECO:0008006" key="4">
    <source>
        <dbReference type="Google" id="ProtNLM"/>
    </source>
</evidence>
<reference evidence="2" key="1">
    <citation type="journal article" date="2018" name="DNA Res.">
        <title>Multiple hybrid de novo genome assembly of finger millet, an orphan allotetraploid crop.</title>
        <authorList>
            <person name="Hatakeyama M."/>
            <person name="Aluri S."/>
            <person name="Balachadran M.T."/>
            <person name="Sivarajan S.R."/>
            <person name="Patrignani A."/>
            <person name="Gruter S."/>
            <person name="Poveda L."/>
            <person name="Shimizu-Inatsugi R."/>
            <person name="Baeten J."/>
            <person name="Francoijs K.J."/>
            <person name="Nataraja K.N."/>
            <person name="Reddy Y.A.N."/>
            <person name="Phadnis S."/>
            <person name="Ravikumar R.L."/>
            <person name="Schlapbach R."/>
            <person name="Sreeman S.M."/>
            <person name="Shimizu K.K."/>
        </authorList>
    </citation>
    <scope>NUCLEOTIDE SEQUENCE</scope>
</reference>
<dbReference type="Gene3D" id="2.80.10.50">
    <property type="match status" value="2"/>
</dbReference>
<accession>A0AAV5F8E6</accession>
<gene>
    <name evidence="2" type="primary">gb19741</name>
    <name evidence="2" type="ORF">PR202_gb19741</name>
</gene>
<feature type="region of interest" description="Disordered" evidence="1">
    <location>
        <begin position="1"/>
        <end position="38"/>
    </location>
</feature>
<dbReference type="Proteomes" id="UP001054889">
    <property type="component" value="Unassembled WGS sequence"/>
</dbReference>
<dbReference type="PROSITE" id="PS50231">
    <property type="entry name" value="RICIN_B_LECTIN"/>
    <property type="match status" value="1"/>
</dbReference>
<dbReference type="PANTHER" id="PTHR31257:SF3">
    <property type="entry name" value="RICIN B-LIKE LECTIN R40C1"/>
    <property type="match status" value="1"/>
</dbReference>
<dbReference type="CDD" id="cd23431">
    <property type="entry name" value="beta-trefoil_Ricin_AtEULS3-like"/>
    <property type="match status" value="2"/>
</dbReference>
<protein>
    <recommendedName>
        <fullName evidence="4">Hydroxyproline-rich glycoprotein family protein</fullName>
    </recommendedName>
</protein>
<organism evidence="2 3">
    <name type="scientific">Eleusine coracana subsp. coracana</name>
    <dbReference type="NCBI Taxonomy" id="191504"/>
    <lineage>
        <taxon>Eukaryota</taxon>
        <taxon>Viridiplantae</taxon>
        <taxon>Streptophyta</taxon>
        <taxon>Embryophyta</taxon>
        <taxon>Tracheophyta</taxon>
        <taxon>Spermatophyta</taxon>
        <taxon>Magnoliopsida</taxon>
        <taxon>Liliopsida</taxon>
        <taxon>Poales</taxon>
        <taxon>Poaceae</taxon>
        <taxon>PACMAD clade</taxon>
        <taxon>Chloridoideae</taxon>
        <taxon>Cynodonteae</taxon>
        <taxon>Eleusininae</taxon>
        <taxon>Eleusine</taxon>
    </lineage>
</organism>
<dbReference type="SUPFAM" id="SSF50370">
    <property type="entry name" value="Ricin B-like lectins"/>
    <property type="match status" value="2"/>
</dbReference>
<dbReference type="PANTHER" id="PTHR31257">
    <property type="entry name" value="RICIN B-LIKE LECTIN EULS3"/>
    <property type="match status" value="1"/>
</dbReference>
<comment type="caution">
    <text evidence="2">The sequence shown here is derived from an EMBL/GenBank/DDBJ whole genome shotgun (WGS) entry which is preliminary data.</text>
</comment>
<proteinExistence type="predicted"/>